<organism evidence="1 2">
    <name type="scientific">Dryococelus australis</name>
    <dbReference type="NCBI Taxonomy" id="614101"/>
    <lineage>
        <taxon>Eukaryota</taxon>
        <taxon>Metazoa</taxon>
        <taxon>Ecdysozoa</taxon>
        <taxon>Arthropoda</taxon>
        <taxon>Hexapoda</taxon>
        <taxon>Insecta</taxon>
        <taxon>Pterygota</taxon>
        <taxon>Neoptera</taxon>
        <taxon>Polyneoptera</taxon>
        <taxon>Phasmatodea</taxon>
        <taxon>Verophasmatodea</taxon>
        <taxon>Anareolatae</taxon>
        <taxon>Phasmatidae</taxon>
        <taxon>Eurycanthinae</taxon>
        <taxon>Dryococelus</taxon>
    </lineage>
</organism>
<dbReference type="EMBL" id="JARBHB010000007">
    <property type="protein sequence ID" value="KAJ8878222.1"/>
    <property type="molecule type" value="Genomic_DNA"/>
</dbReference>
<reference evidence="1 2" key="1">
    <citation type="submission" date="2023-02" db="EMBL/GenBank/DDBJ databases">
        <title>LHISI_Scaffold_Assembly.</title>
        <authorList>
            <person name="Stuart O.P."/>
            <person name="Cleave R."/>
            <person name="Magrath M.J.L."/>
            <person name="Mikheyev A.S."/>
        </authorList>
    </citation>
    <scope>NUCLEOTIDE SEQUENCE [LARGE SCALE GENOMIC DNA]</scope>
    <source>
        <strain evidence="1">Daus_M_001</strain>
        <tissue evidence="1">Leg muscle</tissue>
    </source>
</reference>
<protein>
    <submittedName>
        <fullName evidence="1">Uncharacterized protein</fullName>
    </submittedName>
</protein>
<keyword evidence="2" id="KW-1185">Reference proteome</keyword>
<evidence type="ECO:0000313" key="1">
    <source>
        <dbReference type="EMBL" id="KAJ8878222.1"/>
    </source>
</evidence>
<sequence length="169" mass="19935">MVNQVRKYSETCMLPVSQDISGSFDNWQLHILECPRNNYWTIKSFLTNKTFTLEWGDHWEVKVLSRPILWNIIFEGLLRLNLPDCYMIYEYADDMLRLVTPAWNRRDRWEMHGELHFLGSPSPIGQLPLITLQDVAGEIPLDLLVKEKRGRGRYMEMGGRNSPRKSESY</sequence>
<proteinExistence type="predicted"/>
<accession>A0ABQ9H1Q2</accession>
<name>A0ABQ9H1Q2_9NEOP</name>
<evidence type="ECO:0000313" key="2">
    <source>
        <dbReference type="Proteomes" id="UP001159363"/>
    </source>
</evidence>
<gene>
    <name evidence="1" type="ORF">PR048_018799</name>
</gene>
<comment type="caution">
    <text evidence="1">The sequence shown here is derived from an EMBL/GenBank/DDBJ whole genome shotgun (WGS) entry which is preliminary data.</text>
</comment>
<dbReference type="Proteomes" id="UP001159363">
    <property type="component" value="Chromosome 6"/>
</dbReference>